<name>A0ABX1X6V9_9BACL</name>
<sequence length="104" mass="12039">MYFTVVQMALKEGEMTVDSLHTYYDVIRVLLTNVMKQDQETVFGLSEDDDLRNYDFSSLAAVELVVALELKFNILIEEEDMLIENLCTLNQIATLVRRLEEEQA</sequence>
<accession>A0ABX1X6V9</accession>
<reference evidence="2 3" key="1">
    <citation type="submission" date="2019-10" db="EMBL/GenBank/DDBJ databases">
        <title>Description of Paenibacillus humi sp. nov.</title>
        <authorList>
            <person name="Carlier A."/>
            <person name="Qi S."/>
        </authorList>
    </citation>
    <scope>NUCLEOTIDE SEQUENCE [LARGE SCALE GENOMIC DNA]</scope>
    <source>
        <strain evidence="2 3">LMG 31461</strain>
    </source>
</reference>
<proteinExistence type="predicted"/>
<evidence type="ECO:0000259" key="1">
    <source>
        <dbReference type="PROSITE" id="PS50075"/>
    </source>
</evidence>
<dbReference type="InterPro" id="IPR036736">
    <property type="entry name" value="ACP-like_sf"/>
</dbReference>
<comment type="caution">
    <text evidence="2">The sequence shown here is derived from an EMBL/GenBank/DDBJ whole genome shotgun (WGS) entry which is preliminary data.</text>
</comment>
<dbReference type="PROSITE" id="PS50075">
    <property type="entry name" value="CARRIER"/>
    <property type="match status" value="1"/>
</dbReference>
<evidence type="ECO:0000313" key="2">
    <source>
        <dbReference type="EMBL" id="NOU64044.1"/>
    </source>
</evidence>
<keyword evidence="3" id="KW-1185">Reference proteome</keyword>
<dbReference type="InterPro" id="IPR009081">
    <property type="entry name" value="PP-bd_ACP"/>
</dbReference>
<dbReference type="Gene3D" id="1.10.1200.10">
    <property type="entry name" value="ACP-like"/>
    <property type="match status" value="1"/>
</dbReference>
<dbReference type="Proteomes" id="UP000653578">
    <property type="component" value="Unassembled WGS sequence"/>
</dbReference>
<evidence type="ECO:0000313" key="3">
    <source>
        <dbReference type="Proteomes" id="UP000653578"/>
    </source>
</evidence>
<gene>
    <name evidence="2" type="ORF">GC096_08410</name>
</gene>
<protein>
    <recommendedName>
        <fullName evidence="1">Carrier domain-containing protein</fullName>
    </recommendedName>
</protein>
<dbReference type="EMBL" id="WHNY01000026">
    <property type="protein sequence ID" value="NOU64044.1"/>
    <property type="molecule type" value="Genomic_DNA"/>
</dbReference>
<feature type="domain" description="Carrier" evidence="1">
    <location>
        <begin position="21"/>
        <end position="100"/>
    </location>
</feature>
<dbReference type="SUPFAM" id="SSF47336">
    <property type="entry name" value="ACP-like"/>
    <property type="match status" value="1"/>
</dbReference>
<dbReference type="Pfam" id="PF00550">
    <property type="entry name" value="PP-binding"/>
    <property type="match status" value="1"/>
</dbReference>
<organism evidence="2 3">
    <name type="scientific">Paenibacillus plantarum</name>
    <dbReference type="NCBI Taxonomy" id="2654975"/>
    <lineage>
        <taxon>Bacteria</taxon>
        <taxon>Bacillati</taxon>
        <taxon>Bacillota</taxon>
        <taxon>Bacilli</taxon>
        <taxon>Bacillales</taxon>
        <taxon>Paenibacillaceae</taxon>
        <taxon>Paenibacillus</taxon>
    </lineage>
</organism>